<organism evidence="1 2">
    <name type="scientific">Streptococcus oralis</name>
    <dbReference type="NCBI Taxonomy" id="1303"/>
    <lineage>
        <taxon>Bacteria</taxon>
        <taxon>Bacillati</taxon>
        <taxon>Bacillota</taxon>
        <taxon>Bacilli</taxon>
        <taxon>Lactobacillales</taxon>
        <taxon>Streptococcaceae</taxon>
        <taxon>Streptococcus</taxon>
    </lineage>
</organism>
<dbReference type="EMBL" id="CABEIU010000002">
    <property type="protein sequence ID" value="VTT06086.1"/>
    <property type="molecule type" value="Genomic_DNA"/>
</dbReference>
<dbReference type="InterPro" id="IPR011067">
    <property type="entry name" value="Plasmid_toxin/cell-grow_inhib"/>
</dbReference>
<evidence type="ECO:0000313" key="2">
    <source>
        <dbReference type="Proteomes" id="UP000388056"/>
    </source>
</evidence>
<reference evidence="1 2" key="1">
    <citation type="submission" date="2019-05" db="EMBL/GenBank/DDBJ databases">
        <authorList>
            <consortium name="Pathogen Informatics"/>
        </authorList>
    </citation>
    <scope>NUCLEOTIDE SEQUENCE [LARGE SCALE GENOMIC DNA]</scope>
    <source>
        <strain evidence="1 2">NCTC10232</strain>
    </source>
</reference>
<protein>
    <submittedName>
        <fullName evidence="1">Hypothetical cytosolic protein</fullName>
    </submittedName>
</protein>
<dbReference type="AlphaFoldDB" id="A0A4V0ED99"/>
<dbReference type="Gene3D" id="2.30.30.110">
    <property type="match status" value="1"/>
</dbReference>
<proteinExistence type="predicted"/>
<evidence type="ECO:0000313" key="1">
    <source>
        <dbReference type="EMBL" id="VTT06086.1"/>
    </source>
</evidence>
<dbReference type="SUPFAM" id="SSF50118">
    <property type="entry name" value="Cell growth inhibitor/plasmid maintenance toxic component"/>
    <property type="match status" value="1"/>
</dbReference>
<gene>
    <name evidence="1" type="ORF">NCTC10232_00705</name>
</gene>
<name>A0A4V0ED99_STROR</name>
<sequence>MEKIEEYSILIARIKYADGTGSKSRPALVIEFNDEVIETYRLTTKYENKSDRIKSKYFEIIDWFRAGLEKPSWIDTVQAYELDRKKIKIQIIGNLTDRDIVRLKDFLSNVD</sequence>
<accession>A0A4V0ED99</accession>
<dbReference type="Proteomes" id="UP000388056">
    <property type="component" value="Unassembled WGS sequence"/>
</dbReference>
<dbReference type="RefSeq" id="WP_143989436.1">
    <property type="nucleotide sequence ID" value="NZ_CABEIU010000002.1"/>
</dbReference>